<keyword evidence="3" id="KW-1185">Reference proteome</keyword>
<evidence type="ECO:0000256" key="1">
    <source>
        <dbReference type="SAM" id="SignalP"/>
    </source>
</evidence>
<dbReference type="AlphaFoldDB" id="A0A0F0H5X7"/>
<keyword evidence="1" id="KW-0732">Signal</keyword>
<dbReference type="PROSITE" id="PS51257">
    <property type="entry name" value="PROKAR_LIPOPROTEIN"/>
    <property type="match status" value="1"/>
</dbReference>
<dbReference type="RefSeq" id="WP_045312194.1">
    <property type="nucleotide sequence ID" value="NZ_JYJG01000094.1"/>
</dbReference>
<dbReference type="Proteomes" id="UP000033393">
    <property type="component" value="Unassembled WGS sequence"/>
</dbReference>
<sequence length="150" mass="15631">MNRYLGVLALALLAACTAEKQPPKFSDTDACTLLQTGDAGNLSGTPAKGSQACDYTFDSLTVRLSLRTEKYADAAGSLGSDAYGAVVETHPMTRRCADASGTVTCDAVVEVRDGQLIGLKVVQRNPDPNVVGQVTQGLAAKALERLPVTS</sequence>
<organism evidence="2 3">
    <name type="scientific">Lentzea aerocolonigenes</name>
    <name type="common">Lechevalieria aerocolonigenes</name>
    <name type="synonym">Saccharothrix aerocolonigenes</name>
    <dbReference type="NCBI Taxonomy" id="68170"/>
    <lineage>
        <taxon>Bacteria</taxon>
        <taxon>Bacillati</taxon>
        <taxon>Actinomycetota</taxon>
        <taxon>Actinomycetes</taxon>
        <taxon>Pseudonocardiales</taxon>
        <taxon>Pseudonocardiaceae</taxon>
        <taxon>Lentzea</taxon>
    </lineage>
</organism>
<evidence type="ECO:0008006" key="4">
    <source>
        <dbReference type="Google" id="ProtNLM"/>
    </source>
</evidence>
<feature type="chain" id="PRO_5002441719" description="DUF3558 domain-containing protein" evidence="1">
    <location>
        <begin position="21"/>
        <end position="150"/>
    </location>
</feature>
<accession>A0A0F0H5X7</accession>
<reference evidence="2 3" key="1">
    <citation type="submission" date="2015-02" db="EMBL/GenBank/DDBJ databases">
        <authorList>
            <person name="Ju K.-S."/>
            <person name="Doroghazi J.R."/>
            <person name="Metcalf W."/>
        </authorList>
    </citation>
    <scope>NUCLEOTIDE SEQUENCE [LARGE SCALE GENOMIC DNA]</scope>
    <source>
        <strain evidence="2 3">NRRL B-16140</strain>
    </source>
</reference>
<dbReference type="OrthoDB" id="3695682at2"/>
<comment type="caution">
    <text evidence="2">The sequence shown here is derived from an EMBL/GenBank/DDBJ whole genome shotgun (WGS) entry which is preliminary data.</text>
</comment>
<proteinExistence type="predicted"/>
<dbReference type="PATRIC" id="fig|68170.10.peg.3385"/>
<name>A0A0F0H5X7_LENAE</name>
<protein>
    <recommendedName>
        <fullName evidence="4">DUF3558 domain-containing protein</fullName>
    </recommendedName>
</protein>
<evidence type="ECO:0000313" key="2">
    <source>
        <dbReference type="EMBL" id="KJK49003.1"/>
    </source>
</evidence>
<dbReference type="EMBL" id="JYJG01000094">
    <property type="protein sequence ID" value="KJK49003.1"/>
    <property type="molecule type" value="Genomic_DNA"/>
</dbReference>
<feature type="signal peptide" evidence="1">
    <location>
        <begin position="1"/>
        <end position="20"/>
    </location>
</feature>
<evidence type="ECO:0000313" key="3">
    <source>
        <dbReference type="Proteomes" id="UP000033393"/>
    </source>
</evidence>
<gene>
    <name evidence="2" type="ORF">UK23_15380</name>
</gene>